<dbReference type="Gene3D" id="3.40.50.1000">
    <property type="entry name" value="HAD superfamily/HAD-like"/>
    <property type="match status" value="1"/>
</dbReference>
<dbReference type="EMBL" id="AODL01000017">
    <property type="protein sequence ID" value="EUJ43979.1"/>
    <property type="molecule type" value="Genomic_DNA"/>
</dbReference>
<dbReference type="Pfam" id="PF08282">
    <property type="entry name" value="Hydrolase_3"/>
    <property type="match status" value="1"/>
</dbReference>
<dbReference type="PANTHER" id="PTHR10000:SF23">
    <property type="entry name" value="5-AMINO-6-(5-PHOSPHO-D-RIBITYLAMINO)URACIL PHOSPHATASE YITU"/>
    <property type="match status" value="1"/>
</dbReference>
<comment type="caution">
    <text evidence="1">The sequence shown here is derived from an EMBL/GenBank/DDBJ whole genome shotgun (WGS) entry which is preliminary data.</text>
</comment>
<protein>
    <submittedName>
        <fullName evidence="1">Putative phosphatase YitU</fullName>
    </submittedName>
</protein>
<organism evidence="1 2">
    <name type="scientific">Listeria riparia FSL S10-1204</name>
    <dbReference type="NCBI Taxonomy" id="1265816"/>
    <lineage>
        <taxon>Bacteria</taxon>
        <taxon>Bacillati</taxon>
        <taxon>Bacillota</taxon>
        <taxon>Bacilli</taxon>
        <taxon>Bacillales</taxon>
        <taxon>Listeriaceae</taxon>
        <taxon>Listeria</taxon>
    </lineage>
</organism>
<dbReference type="SUPFAM" id="SSF56784">
    <property type="entry name" value="HAD-like"/>
    <property type="match status" value="1"/>
</dbReference>
<dbReference type="AlphaFoldDB" id="W7CWT4"/>
<dbReference type="InterPro" id="IPR023214">
    <property type="entry name" value="HAD_sf"/>
</dbReference>
<gene>
    <name evidence="1" type="ORF">PRIP_11279</name>
</gene>
<dbReference type="PANTHER" id="PTHR10000">
    <property type="entry name" value="PHOSPHOSERINE PHOSPHATASE"/>
    <property type="match status" value="1"/>
</dbReference>
<dbReference type="GO" id="GO:0005829">
    <property type="term" value="C:cytosol"/>
    <property type="evidence" value="ECO:0007669"/>
    <property type="project" value="TreeGrafter"/>
</dbReference>
<reference evidence="1 2" key="1">
    <citation type="journal article" date="2014" name="Int. J. Syst. Evol. Microbiol.">
        <title>Listeria floridensis sp. nov., Listeria aquatica sp. nov., Listeria cornellensis sp. nov., Listeria riparia sp. nov. and Listeria grandensis sp. nov., from agricultural and natural environments.</title>
        <authorList>
            <person name="den Bakker H.C."/>
            <person name="Warchocki S."/>
            <person name="Wright E.M."/>
            <person name="Allred A.F."/>
            <person name="Ahlstrom C."/>
            <person name="Manuel C.S."/>
            <person name="Stasiewicz M.J."/>
            <person name="Burrell A."/>
            <person name="Roof S."/>
            <person name="Strawn L."/>
            <person name="Fortes E.D."/>
            <person name="Nightingale K.K."/>
            <person name="Kephart D."/>
            <person name="Wiedmann M."/>
        </authorList>
    </citation>
    <scope>NUCLEOTIDE SEQUENCE [LARGE SCALE GENOMIC DNA]</scope>
    <source>
        <strain evidence="1 2">FSL S10-1204</strain>
    </source>
</reference>
<evidence type="ECO:0000313" key="2">
    <source>
        <dbReference type="Proteomes" id="UP000019248"/>
    </source>
</evidence>
<sequence length="121" mass="13953">MTKKLIVLDLDGTTLKKDQTISNRTKKALANAQKKGHEVMIATGRPYRMSHMYYHELGLHTPIVNFNGAVFHHPLNTQFSEAYHQAIDLKNSTRTARFLNKLSVRQYRSRSTGQRILTRTK</sequence>
<name>W7CWT4_9LIST</name>
<dbReference type="PATRIC" id="fig|1265816.5.peg.2230"/>
<accession>W7CWT4</accession>
<dbReference type="Proteomes" id="UP000019248">
    <property type="component" value="Unassembled WGS sequence"/>
</dbReference>
<dbReference type="InterPro" id="IPR036412">
    <property type="entry name" value="HAD-like_sf"/>
</dbReference>
<proteinExistence type="predicted"/>
<dbReference type="GO" id="GO:0016791">
    <property type="term" value="F:phosphatase activity"/>
    <property type="evidence" value="ECO:0007669"/>
    <property type="project" value="TreeGrafter"/>
</dbReference>
<dbReference type="Gene3D" id="3.30.1240.10">
    <property type="match status" value="1"/>
</dbReference>
<evidence type="ECO:0000313" key="1">
    <source>
        <dbReference type="EMBL" id="EUJ43979.1"/>
    </source>
</evidence>
<dbReference type="GO" id="GO:0000287">
    <property type="term" value="F:magnesium ion binding"/>
    <property type="evidence" value="ECO:0007669"/>
    <property type="project" value="TreeGrafter"/>
</dbReference>
<keyword evidence="2" id="KW-1185">Reference proteome</keyword>